<protein>
    <submittedName>
        <fullName evidence="1">Diiron oxygenase</fullName>
    </submittedName>
</protein>
<dbReference type="RefSeq" id="WP_382379674.1">
    <property type="nucleotide sequence ID" value="NZ_JBHRZI010000046.1"/>
</dbReference>
<evidence type="ECO:0000313" key="2">
    <source>
        <dbReference type="Proteomes" id="UP001595690"/>
    </source>
</evidence>
<dbReference type="Proteomes" id="UP001595690">
    <property type="component" value="Unassembled WGS sequence"/>
</dbReference>
<proteinExistence type="predicted"/>
<accession>A0ABV8C8J6</accession>
<dbReference type="Gene3D" id="1.10.620.20">
    <property type="entry name" value="Ribonucleotide Reductase, subunit A"/>
    <property type="match status" value="1"/>
</dbReference>
<dbReference type="InterPro" id="IPR012348">
    <property type="entry name" value="RNR-like"/>
</dbReference>
<gene>
    <name evidence="1" type="ORF">ACFOWZ_42605</name>
</gene>
<evidence type="ECO:0000313" key="1">
    <source>
        <dbReference type="EMBL" id="MFC3898199.1"/>
    </source>
</evidence>
<dbReference type="Pfam" id="PF11583">
    <property type="entry name" value="AurF"/>
    <property type="match status" value="1"/>
</dbReference>
<keyword evidence="2" id="KW-1185">Reference proteome</keyword>
<reference evidence="2" key="1">
    <citation type="journal article" date="2019" name="Int. J. Syst. Evol. Microbiol.">
        <title>The Global Catalogue of Microorganisms (GCM) 10K type strain sequencing project: providing services to taxonomists for standard genome sequencing and annotation.</title>
        <authorList>
            <consortium name="The Broad Institute Genomics Platform"/>
            <consortium name="The Broad Institute Genome Sequencing Center for Infectious Disease"/>
            <person name="Wu L."/>
            <person name="Ma J."/>
        </authorList>
    </citation>
    <scope>NUCLEOTIDE SEQUENCE [LARGE SCALE GENOMIC DNA]</scope>
    <source>
        <strain evidence="2">CGMCC 4.7405</strain>
    </source>
</reference>
<dbReference type="InterPro" id="IPR025859">
    <property type="entry name" value="AurF/CmlI"/>
</dbReference>
<sequence length="333" mass="37052">MPADLTIFDSWHDRAGVRKDARLVVGDEDLATKKFFPDHVVPHLRHPLVVAREDTARRYLAAQHLYQWLRFTERFEVEVVLRTVQRIADGASGVDLSKKMRRYAMKINVDEQFHALYSIDVADQIEEASGIRALPFDFAPYLRHLDGIGSENPSYAKLVQLLQVIVFETLITSLLQDVPRDDDLITVVRETVRDHAADEVYHHAYFAQVFKELWTQLDPADRRAVAHFLPAVIVRSLQPATRSARLALAGVGFSPADVDTIVAESYDQDSVMSGIRFAARRTVGLFRKCGVFDVPGAREAFVSAGFADPGEGGTAALDGIDDIRAAIGGLDVP</sequence>
<name>A0ABV8C8J6_9PSEU</name>
<comment type="caution">
    <text evidence="1">The sequence shown here is derived from an EMBL/GenBank/DDBJ whole genome shotgun (WGS) entry which is preliminary data.</text>
</comment>
<organism evidence="1 2">
    <name type="scientific">Lentzea rhizosphaerae</name>
    <dbReference type="NCBI Taxonomy" id="2041025"/>
    <lineage>
        <taxon>Bacteria</taxon>
        <taxon>Bacillati</taxon>
        <taxon>Actinomycetota</taxon>
        <taxon>Actinomycetes</taxon>
        <taxon>Pseudonocardiales</taxon>
        <taxon>Pseudonocardiaceae</taxon>
        <taxon>Lentzea</taxon>
    </lineage>
</organism>
<dbReference type="EMBL" id="JBHRZI010000046">
    <property type="protein sequence ID" value="MFC3898199.1"/>
    <property type="molecule type" value="Genomic_DNA"/>
</dbReference>